<sequence>MLETAWTYDTIPRVVLVTSGYHYGTKLDRKLINPSNGLRLYGHQDHFTQSATVQITQLNLSIKNGKDFIRRQPVHAHELKTQNSSYLLNCLVFFAQALNDGLRQKPIIVNGVDPGFVMSGRLEVRNQMVRTAEEGSRPMIRAAVGGEKKDEPRGAFISSVSQEEPRDYANSQEGLVAQNKIWSELNGLRNDLIEELIKIEPKVQQNLRECVTLYNSVAPN</sequence>
<reference evidence="1 2" key="1">
    <citation type="journal article" date="2018" name="Evol. Lett.">
        <title>Horizontal gene cluster transfer increased hallucinogenic mushroom diversity.</title>
        <authorList>
            <person name="Reynolds H.T."/>
            <person name="Vijayakumar V."/>
            <person name="Gluck-Thaler E."/>
            <person name="Korotkin H.B."/>
            <person name="Matheny P.B."/>
            <person name="Slot J.C."/>
        </authorList>
    </citation>
    <scope>NUCLEOTIDE SEQUENCE [LARGE SCALE GENOMIC DNA]</scope>
    <source>
        <strain evidence="1 2">2631</strain>
    </source>
</reference>
<accession>A0A409XUD9</accession>
<dbReference type="OrthoDB" id="542013at2759"/>
<gene>
    <name evidence="1" type="ORF">CVT25_002524</name>
</gene>
<dbReference type="InParanoid" id="A0A409XUD9"/>
<protein>
    <submittedName>
        <fullName evidence="1">Uncharacterized protein</fullName>
    </submittedName>
</protein>
<dbReference type="EMBL" id="NHYD01000343">
    <property type="protein sequence ID" value="PPQ94433.1"/>
    <property type="molecule type" value="Genomic_DNA"/>
</dbReference>
<name>A0A409XUD9_PSICY</name>
<proteinExistence type="predicted"/>
<dbReference type="AlphaFoldDB" id="A0A409XUD9"/>
<dbReference type="STRING" id="93625.A0A409XUD9"/>
<evidence type="ECO:0000313" key="1">
    <source>
        <dbReference type="EMBL" id="PPQ94433.1"/>
    </source>
</evidence>
<comment type="caution">
    <text evidence="1">The sequence shown here is derived from an EMBL/GenBank/DDBJ whole genome shotgun (WGS) entry which is preliminary data.</text>
</comment>
<dbReference type="Proteomes" id="UP000283269">
    <property type="component" value="Unassembled WGS sequence"/>
</dbReference>
<evidence type="ECO:0000313" key="2">
    <source>
        <dbReference type="Proteomes" id="UP000283269"/>
    </source>
</evidence>
<organism evidence="1 2">
    <name type="scientific">Psilocybe cyanescens</name>
    <dbReference type="NCBI Taxonomy" id="93625"/>
    <lineage>
        <taxon>Eukaryota</taxon>
        <taxon>Fungi</taxon>
        <taxon>Dikarya</taxon>
        <taxon>Basidiomycota</taxon>
        <taxon>Agaricomycotina</taxon>
        <taxon>Agaricomycetes</taxon>
        <taxon>Agaricomycetidae</taxon>
        <taxon>Agaricales</taxon>
        <taxon>Agaricineae</taxon>
        <taxon>Strophariaceae</taxon>
        <taxon>Psilocybe</taxon>
    </lineage>
</organism>
<dbReference type="Gene3D" id="3.40.50.720">
    <property type="entry name" value="NAD(P)-binding Rossmann-like Domain"/>
    <property type="match status" value="1"/>
</dbReference>
<keyword evidence="2" id="KW-1185">Reference proteome</keyword>